<dbReference type="VEuPathDB" id="FungiDB:ATEG_01600"/>
<dbReference type="OrthoDB" id="509124at2759"/>
<dbReference type="SUPFAM" id="SSF55961">
    <property type="entry name" value="Bet v1-like"/>
    <property type="match status" value="1"/>
</dbReference>
<accession>Q0CXI4</accession>
<gene>
    <name evidence="1" type="ORF">ATEG_01600</name>
</gene>
<dbReference type="InterPro" id="IPR023393">
    <property type="entry name" value="START-like_dom_sf"/>
</dbReference>
<reference evidence="2" key="1">
    <citation type="submission" date="2005-09" db="EMBL/GenBank/DDBJ databases">
        <title>Annotation of the Aspergillus terreus NIH2624 genome.</title>
        <authorList>
            <person name="Birren B.W."/>
            <person name="Lander E.S."/>
            <person name="Galagan J.E."/>
            <person name="Nusbaum C."/>
            <person name="Devon K."/>
            <person name="Henn M."/>
            <person name="Ma L.-J."/>
            <person name="Jaffe D.B."/>
            <person name="Butler J."/>
            <person name="Alvarez P."/>
            <person name="Gnerre S."/>
            <person name="Grabherr M."/>
            <person name="Kleber M."/>
            <person name="Mauceli E.W."/>
            <person name="Brockman W."/>
            <person name="Rounsley S."/>
            <person name="Young S.K."/>
            <person name="LaButti K."/>
            <person name="Pushparaj V."/>
            <person name="DeCaprio D."/>
            <person name="Crawford M."/>
            <person name="Koehrsen M."/>
            <person name="Engels R."/>
            <person name="Montgomery P."/>
            <person name="Pearson M."/>
            <person name="Howarth C."/>
            <person name="Larson L."/>
            <person name="Luoma S."/>
            <person name="White J."/>
            <person name="Alvarado L."/>
            <person name="Kodira C.D."/>
            <person name="Zeng Q."/>
            <person name="Oleary S."/>
            <person name="Yandava C."/>
            <person name="Denning D.W."/>
            <person name="Nierman W.C."/>
            <person name="Milne T."/>
            <person name="Madden K."/>
        </authorList>
    </citation>
    <scope>NUCLEOTIDE SEQUENCE [LARGE SCALE GENOMIC DNA]</scope>
    <source>
        <strain evidence="2">NIH 2624 / FGSC A1156</strain>
    </source>
</reference>
<evidence type="ECO:0000313" key="2">
    <source>
        <dbReference type="Proteomes" id="UP000007963"/>
    </source>
</evidence>
<dbReference type="OMA" id="VYVVRWM"/>
<dbReference type="Gene3D" id="3.30.530.20">
    <property type="match status" value="1"/>
</dbReference>
<dbReference type="HOGENOM" id="CLU_069867_0_2_1"/>
<sequence length="203" mass="22504">MAVTTPDSTLASKPTPNIATADAVLHIHSATLIEAPSRAVWDTLIDTSTWPSWNTFIPQVTIREQPDSDSSHPSPATLSPILRQGTRMTFHVQMDPSAPGRAQEVPLMVTEFEAPDAATKTPGRIVWVGDTRARGSLPGFLLTAERVHEVEEVDAGVTEVRNWEAQVGYLVYVVRWMYGEQLKKNFHTWVQDLKAYVEKEVAA</sequence>
<dbReference type="AlphaFoldDB" id="Q0CXI4"/>
<name>Q0CXI4_ASPTN</name>
<evidence type="ECO:0008006" key="3">
    <source>
        <dbReference type="Google" id="ProtNLM"/>
    </source>
</evidence>
<organism evidence="1 2">
    <name type="scientific">Aspergillus terreus (strain NIH 2624 / FGSC A1156)</name>
    <dbReference type="NCBI Taxonomy" id="341663"/>
    <lineage>
        <taxon>Eukaryota</taxon>
        <taxon>Fungi</taxon>
        <taxon>Dikarya</taxon>
        <taxon>Ascomycota</taxon>
        <taxon>Pezizomycotina</taxon>
        <taxon>Eurotiomycetes</taxon>
        <taxon>Eurotiomycetidae</taxon>
        <taxon>Eurotiales</taxon>
        <taxon>Aspergillaceae</taxon>
        <taxon>Aspergillus</taxon>
        <taxon>Aspergillus subgen. Circumdati</taxon>
    </lineage>
</organism>
<evidence type="ECO:0000313" key="1">
    <source>
        <dbReference type="EMBL" id="EAU38357.1"/>
    </source>
</evidence>
<dbReference type="GeneID" id="4316237"/>
<dbReference type="RefSeq" id="XP_001208965.1">
    <property type="nucleotide sequence ID" value="XM_001208965.1"/>
</dbReference>
<dbReference type="EMBL" id="CH476595">
    <property type="protein sequence ID" value="EAU38357.1"/>
    <property type="molecule type" value="Genomic_DNA"/>
</dbReference>
<protein>
    <recommendedName>
        <fullName evidence="3">Coenzyme Q-binding protein COQ10 START domain-containing protein</fullName>
    </recommendedName>
</protein>
<dbReference type="Proteomes" id="UP000007963">
    <property type="component" value="Unassembled WGS sequence"/>
</dbReference>
<dbReference type="eggNOG" id="ENOG502S6PP">
    <property type="taxonomic scope" value="Eukaryota"/>
</dbReference>
<proteinExistence type="predicted"/>
<dbReference type="CDD" id="cd07822">
    <property type="entry name" value="SRPBCC_4"/>
    <property type="match status" value="1"/>
</dbReference>